<reference evidence="1" key="1">
    <citation type="submission" date="2020-08" db="EMBL/GenBank/DDBJ databases">
        <title>Multicomponent nature underlies the extraordinary mechanical properties of spider dragline silk.</title>
        <authorList>
            <person name="Kono N."/>
            <person name="Nakamura H."/>
            <person name="Mori M."/>
            <person name="Yoshida Y."/>
            <person name="Ohtoshi R."/>
            <person name="Malay A.D."/>
            <person name="Moran D.A.P."/>
            <person name="Tomita M."/>
            <person name="Numata K."/>
            <person name="Arakawa K."/>
        </authorList>
    </citation>
    <scope>NUCLEOTIDE SEQUENCE</scope>
</reference>
<comment type="caution">
    <text evidence="1">The sequence shown here is derived from an EMBL/GenBank/DDBJ whole genome shotgun (WGS) entry which is preliminary data.</text>
</comment>
<organism evidence="1 2">
    <name type="scientific">Trichonephila clavipes</name>
    <name type="common">Golden silk orbweaver</name>
    <name type="synonym">Nephila clavipes</name>
    <dbReference type="NCBI Taxonomy" id="2585209"/>
    <lineage>
        <taxon>Eukaryota</taxon>
        <taxon>Metazoa</taxon>
        <taxon>Ecdysozoa</taxon>
        <taxon>Arthropoda</taxon>
        <taxon>Chelicerata</taxon>
        <taxon>Arachnida</taxon>
        <taxon>Araneae</taxon>
        <taxon>Araneomorphae</taxon>
        <taxon>Entelegynae</taxon>
        <taxon>Araneoidea</taxon>
        <taxon>Nephilidae</taxon>
        <taxon>Trichonephila</taxon>
    </lineage>
</organism>
<dbReference type="AlphaFoldDB" id="A0A8X7BFW6"/>
<keyword evidence="2" id="KW-1185">Reference proteome</keyword>
<protein>
    <submittedName>
        <fullName evidence="1">RNase H domain-containing protein</fullName>
    </submittedName>
</protein>
<dbReference type="EMBL" id="BMAU01021390">
    <property type="protein sequence ID" value="GFY29835.1"/>
    <property type="molecule type" value="Genomic_DNA"/>
</dbReference>
<evidence type="ECO:0000313" key="1">
    <source>
        <dbReference type="EMBL" id="GFY29835.1"/>
    </source>
</evidence>
<gene>
    <name evidence="1" type="primary">NCL1_41912</name>
    <name evidence="1" type="ORF">TNCV_4071481</name>
</gene>
<evidence type="ECO:0000313" key="2">
    <source>
        <dbReference type="Proteomes" id="UP000887159"/>
    </source>
</evidence>
<accession>A0A8X7BFW6</accession>
<proteinExistence type="predicted"/>
<name>A0A8X7BFW6_TRICX</name>
<sequence>MPQHLKSAVKHLMTIGHNTSFCSGAFRTSPVQSLYVTCNQLPLNLRRKKQVLAYYFKILSVRSHPLRSGNLAISMRRIYDARSHNIRPFMERTKLLLSELDLPDVDIHQKNFLQFQPWNTPCFRYINPYDTYSKSAMAPVTFQGIFAYHRSRYSD</sequence>
<dbReference type="Proteomes" id="UP000887159">
    <property type="component" value="Unassembled WGS sequence"/>
</dbReference>